<dbReference type="AlphaFoldDB" id="A0A7X1NG97"/>
<evidence type="ECO:0000313" key="1">
    <source>
        <dbReference type="EMBL" id="MPW20986.1"/>
    </source>
</evidence>
<keyword evidence="2" id="KW-1185">Reference proteome</keyword>
<protein>
    <submittedName>
        <fullName evidence="1">Uncharacterized protein</fullName>
    </submittedName>
</protein>
<dbReference type="EMBL" id="WHNP01000036">
    <property type="protein sequence ID" value="MPW20986.1"/>
    <property type="molecule type" value="Genomic_DNA"/>
</dbReference>
<sequence length="71" mass="7541">MYRFARRAALGHAGCNGGSKPRRFAVKLPSMETASMLRDHLETSALLPAAFARVAAAQACAASKAKKQPLI</sequence>
<proteinExistence type="predicted"/>
<gene>
    <name evidence="1" type="ORF">GCT13_29980</name>
</gene>
<organism evidence="1 2">
    <name type="scientific">Paraburkholderia franconis</name>
    <dbReference type="NCBI Taxonomy" id="2654983"/>
    <lineage>
        <taxon>Bacteria</taxon>
        <taxon>Pseudomonadati</taxon>
        <taxon>Pseudomonadota</taxon>
        <taxon>Betaproteobacteria</taxon>
        <taxon>Burkholderiales</taxon>
        <taxon>Burkholderiaceae</taxon>
        <taxon>Paraburkholderia</taxon>
    </lineage>
</organism>
<name>A0A7X1NG97_9BURK</name>
<accession>A0A7X1NG97</accession>
<reference evidence="1 2" key="1">
    <citation type="submission" date="2019-10" db="EMBL/GenBank/DDBJ databases">
        <title>Paraburkholderia sp. isolated from nodules of Mimosa pudica from Brazilian Atlantic Forest soils.</title>
        <authorList>
            <person name="Paulitsch F."/>
            <person name="Hungria M."/>
            <person name="Dall'Agnol R."/>
        </authorList>
    </citation>
    <scope>NUCLEOTIDE SEQUENCE [LARGE SCALE GENOMIC DNA]</scope>
    <source>
        <strain evidence="1 2">CNPSo 3157</strain>
    </source>
</reference>
<comment type="caution">
    <text evidence="1">The sequence shown here is derived from an EMBL/GenBank/DDBJ whole genome shotgun (WGS) entry which is preliminary data.</text>
</comment>
<dbReference type="Proteomes" id="UP000484381">
    <property type="component" value="Unassembled WGS sequence"/>
</dbReference>
<evidence type="ECO:0000313" key="2">
    <source>
        <dbReference type="Proteomes" id="UP000484381"/>
    </source>
</evidence>
<dbReference type="RefSeq" id="WP_152764291.1">
    <property type="nucleotide sequence ID" value="NZ_WHNP01000036.1"/>
</dbReference>